<dbReference type="AlphaFoldDB" id="A0AAW2DP91"/>
<dbReference type="InterPro" id="IPR007590">
    <property type="entry name" value="Saf4/Yju2"/>
</dbReference>
<protein>
    <submittedName>
        <fullName evidence="1">Uncharacterized protein</fullName>
    </submittedName>
</protein>
<dbReference type="GO" id="GO:0000398">
    <property type="term" value="P:mRNA splicing, via spliceosome"/>
    <property type="evidence" value="ECO:0007669"/>
    <property type="project" value="InterPro"/>
</dbReference>
<accession>A0AAW2DP91</accession>
<keyword evidence="2" id="KW-1185">Reference proteome</keyword>
<organism evidence="1 2">
    <name type="scientific">Lithocarpus litseifolius</name>
    <dbReference type="NCBI Taxonomy" id="425828"/>
    <lineage>
        <taxon>Eukaryota</taxon>
        <taxon>Viridiplantae</taxon>
        <taxon>Streptophyta</taxon>
        <taxon>Embryophyta</taxon>
        <taxon>Tracheophyta</taxon>
        <taxon>Spermatophyta</taxon>
        <taxon>Magnoliopsida</taxon>
        <taxon>eudicotyledons</taxon>
        <taxon>Gunneridae</taxon>
        <taxon>Pentapetalae</taxon>
        <taxon>rosids</taxon>
        <taxon>fabids</taxon>
        <taxon>Fagales</taxon>
        <taxon>Fagaceae</taxon>
        <taxon>Lithocarpus</taxon>
    </lineage>
</organism>
<dbReference type="PANTHER" id="PTHR12111:SF1">
    <property type="entry name" value="SPLICING FACTOR YJU2"/>
    <property type="match status" value="1"/>
</dbReference>
<sequence>MGERKVLNKYYPPDLFNSRKEDDMATIIWVFKGSVSTSNAPDTINSDYTVESGATEKFEPWRKEDEVVIIAALDEMKSMKSRHATVSVHAMLEALQRTAVEKVIA</sequence>
<dbReference type="Proteomes" id="UP001459277">
    <property type="component" value="Unassembled WGS sequence"/>
</dbReference>
<gene>
    <name evidence="1" type="ORF">SO802_006536</name>
</gene>
<reference evidence="1 2" key="1">
    <citation type="submission" date="2024-01" db="EMBL/GenBank/DDBJ databases">
        <title>A telomere-to-telomere, gap-free genome of sweet tea (Lithocarpus litseifolius).</title>
        <authorList>
            <person name="Zhou J."/>
        </authorList>
    </citation>
    <scope>NUCLEOTIDE SEQUENCE [LARGE SCALE GENOMIC DNA]</scope>
    <source>
        <strain evidence="1">Zhou-2022a</strain>
        <tissue evidence="1">Leaf</tissue>
    </source>
</reference>
<evidence type="ECO:0000313" key="2">
    <source>
        <dbReference type="Proteomes" id="UP001459277"/>
    </source>
</evidence>
<dbReference type="EMBL" id="JAZDWU010000002">
    <property type="protein sequence ID" value="KAL0011428.1"/>
    <property type="molecule type" value="Genomic_DNA"/>
</dbReference>
<evidence type="ECO:0000313" key="1">
    <source>
        <dbReference type="EMBL" id="KAL0011428.1"/>
    </source>
</evidence>
<dbReference type="GO" id="GO:0071006">
    <property type="term" value="C:U2-type catalytic step 1 spliceosome"/>
    <property type="evidence" value="ECO:0007669"/>
    <property type="project" value="TreeGrafter"/>
</dbReference>
<name>A0AAW2DP91_9ROSI</name>
<proteinExistence type="predicted"/>
<comment type="caution">
    <text evidence="1">The sequence shown here is derived from an EMBL/GenBank/DDBJ whole genome shotgun (WGS) entry which is preliminary data.</text>
</comment>
<dbReference type="PANTHER" id="PTHR12111">
    <property type="entry name" value="SPLICING FACTOR YJU2"/>
    <property type="match status" value="1"/>
</dbReference>